<evidence type="ECO:0000256" key="1">
    <source>
        <dbReference type="SAM" id="Phobius"/>
    </source>
</evidence>
<keyword evidence="1" id="KW-1133">Transmembrane helix</keyword>
<protein>
    <submittedName>
        <fullName evidence="2">Uncharacterized protein</fullName>
    </submittedName>
</protein>
<sequence>MIYGKYSHTENMEMFRTLSRREKRSELVLFILFIIYILFNIRTPYYLASYVDTVGGYIVVIGLFILLCKSVSVWAVAALGAVAMIIFVQRSRVSTGTAAMSMFLPGEVQKNEYFSNINDQPVTLEEEMVQKMAPFQGHIADDGTYKPILNDTHDAVRI</sequence>
<name>A0A6C0F006_9ZZZZ</name>
<reference evidence="2" key="1">
    <citation type="journal article" date="2020" name="Nature">
        <title>Giant virus diversity and host interactions through global metagenomics.</title>
        <authorList>
            <person name="Schulz F."/>
            <person name="Roux S."/>
            <person name="Paez-Espino D."/>
            <person name="Jungbluth S."/>
            <person name="Walsh D.A."/>
            <person name="Denef V.J."/>
            <person name="McMahon K.D."/>
            <person name="Konstantinidis K.T."/>
            <person name="Eloe-Fadrosh E.A."/>
            <person name="Kyrpides N.C."/>
            <person name="Woyke T."/>
        </authorList>
    </citation>
    <scope>NUCLEOTIDE SEQUENCE</scope>
    <source>
        <strain evidence="2">GVMAG-M-3300009163-63</strain>
    </source>
</reference>
<feature type="transmembrane region" description="Helical" evidence="1">
    <location>
        <begin position="54"/>
        <end position="87"/>
    </location>
</feature>
<proteinExistence type="predicted"/>
<accession>A0A6C0F006</accession>
<evidence type="ECO:0000313" key="2">
    <source>
        <dbReference type="EMBL" id="QHT34754.1"/>
    </source>
</evidence>
<keyword evidence="1" id="KW-0472">Membrane</keyword>
<keyword evidence="1" id="KW-0812">Transmembrane</keyword>
<organism evidence="2">
    <name type="scientific">viral metagenome</name>
    <dbReference type="NCBI Taxonomy" id="1070528"/>
    <lineage>
        <taxon>unclassified sequences</taxon>
        <taxon>metagenomes</taxon>
        <taxon>organismal metagenomes</taxon>
    </lineage>
</organism>
<dbReference type="AlphaFoldDB" id="A0A6C0F006"/>
<feature type="transmembrane region" description="Helical" evidence="1">
    <location>
        <begin position="27"/>
        <end position="48"/>
    </location>
</feature>
<dbReference type="EMBL" id="MN739007">
    <property type="protein sequence ID" value="QHT34754.1"/>
    <property type="molecule type" value="Genomic_DNA"/>
</dbReference>